<evidence type="ECO:0000256" key="3">
    <source>
        <dbReference type="PROSITE-ProRule" id="PRU00708"/>
    </source>
</evidence>
<dbReference type="EMBL" id="JAUUTY010000003">
    <property type="protein sequence ID" value="KAK1670937.1"/>
    <property type="molecule type" value="Genomic_DNA"/>
</dbReference>
<proteinExistence type="predicted"/>
<dbReference type="NCBIfam" id="TIGR00756">
    <property type="entry name" value="PPR"/>
    <property type="match status" value="2"/>
</dbReference>
<keyword evidence="1" id="KW-0677">Repeat</keyword>
<dbReference type="InterPro" id="IPR011990">
    <property type="entry name" value="TPR-like_helical_dom_sf"/>
</dbReference>
<dbReference type="Pfam" id="PF01535">
    <property type="entry name" value="PPR"/>
    <property type="match status" value="3"/>
</dbReference>
<dbReference type="EMBL" id="JAUUTY010000003">
    <property type="protein sequence ID" value="KAK1670842.1"/>
    <property type="molecule type" value="Genomic_DNA"/>
</dbReference>
<evidence type="ECO:0000256" key="1">
    <source>
        <dbReference type="ARBA" id="ARBA00022737"/>
    </source>
</evidence>
<protein>
    <recommendedName>
        <fullName evidence="7">Pentatricopeptide repeat-containing protein</fullName>
    </recommendedName>
</protein>
<dbReference type="InterPro" id="IPR046960">
    <property type="entry name" value="PPR_At4g14850-like_plant"/>
</dbReference>
<dbReference type="InterPro" id="IPR002885">
    <property type="entry name" value="PPR_rpt"/>
</dbReference>
<name>A0AAD8T638_LOLMU</name>
<dbReference type="PANTHER" id="PTHR47926">
    <property type="entry name" value="PENTATRICOPEPTIDE REPEAT-CONTAINING PROTEIN"/>
    <property type="match status" value="1"/>
</dbReference>
<feature type="repeat" description="PPR" evidence="3">
    <location>
        <begin position="54"/>
        <end position="88"/>
    </location>
</feature>
<feature type="repeat" description="PPR" evidence="3">
    <location>
        <begin position="155"/>
        <end position="189"/>
    </location>
</feature>
<organism evidence="4 6">
    <name type="scientific">Lolium multiflorum</name>
    <name type="common">Italian ryegrass</name>
    <name type="synonym">Lolium perenne subsp. multiflorum</name>
    <dbReference type="NCBI Taxonomy" id="4521"/>
    <lineage>
        <taxon>Eukaryota</taxon>
        <taxon>Viridiplantae</taxon>
        <taxon>Streptophyta</taxon>
        <taxon>Embryophyta</taxon>
        <taxon>Tracheophyta</taxon>
        <taxon>Spermatophyta</taxon>
        <taxon>Magnoliopsida</taxon>
        <taxon>Liliopsida</taxon>
        <taxon>Poales</taxon>
        <taxon>Poaceae</taxon>
        <taxon>BOP clade</taxon>
        <taxon>Pooideae</taxon>
        <taxon>Poodae</taxon>
        <taxon>Poeae</taxon>
        <taxon>Poeae Chloroplast Group 2 (Poeae type)</taxon>
        <taxon>Loliodinae</taxon>
        <taxon>Loliinae</taxon>
        <taxon>Lolium</taxon>
    </lineage>
</organism>
<feature type="repeat" description="PPR" evidence="3">
    <location>
        <begin position="256"/>
        <end position="290"/>
    </location>
</feature>
<dbReference type="Proteomes" id="UP001231189">
    <property type="component" value="Unassembled WGS sequence"/>
</dbReference>
<dbReference type="Gene3D" id="1.25.40.10">
    <property type="entry name" value="Tetratricopeptide repeat domain"/>
    <property type="match status" value="3"/>
</dbReference>
<evidence type="ECO:0000313" key="6">
    <source>
        <dbReference type="Proteomes" id="UP001231189"/>
    </source>
</evidence>
<sequence>MEDAGAGAVLHSVAVKYGICGGNVIVGTALVDMYAKCHDMPATQQVFQEMEEKNVSTYTAIIGGFASVTRPRDAMVLVKEMEQSEVAPNMMTYSSLLSSFANPGDLDHWRQAHCAVLKKGLKHNPYVPSTLMTMYSRCGSLEGFRKVQMAVSWQDQVSLNSVISGLSSLGLGNEAFEQFLEMRRHGADTDLFTFASMLKAIGSSSSLLEGRQVHALILNTGHDSDVNVQNGLISMYARRGEIGESQNVFASVQAPGLISWSSLLSGYAQHGCGKEAVEVFEQMRRLNVHLDHTTFLLVLTACSHTGLVDQGLEYFNLMRTDGFLAGAWQEQYACVVDLLARAGRLREAEFLVTDMPIETSVSVYRSLLSACQIHGNLEIAVRVSARLIELCPDDASGHVQLCSVVEGLCW</sequence>
<dbReference type="AlphaFoldDB" id="A0AAD8T638"/>
<dbReference type="PROSITE" id="PS51375">
    <property type="entry name" value="PPR"/>
    <property type="match status" value="4"/>
</dbReference>
<dbReference type="GO" id="GO:0009451">
    <property type="term" value="P:RNA modification"/>
    <property type="evidence" value="ECO:0007669"/>
    <property type="project" value="InterPro"/>
</dbReference>
<evidence type="ECO:0000313" key="4">
    <source>
        <dbReference type="EMBL" id="KAK1670842.1"/>
    </source>
</evidence>
<dbReference type="PANTHER" id="PTHR47926:SF342">
    <property type="entry name" value="TETRATRICOPEPTIDE-LIKE HELICAL DOMAIN-CONTAINING PROTEIN-RELATED"/>
    <property type="match status" value="1"/>
</dbReference>
<dbReference type="GO" id="GO:0099402">
    <property type="term" value="P:plant organ development"/>
    <property type="evidence" value="ECO:0007669"/>
    <property type="project" value="UniProtKB-ARBA"/>
</dbReference>
<dbReference type="GO" id="GO:0003723">
    <property type="term" value="F:RNA binding"/>
    <property type="evidence" value="ECO:0007669"/>
    <property type="project" value="InterPro"/>
</dbReference>
<accession>A0AAD8T638</accession>
<reference evidence="4" key="1">
    <citation type="submission" date="2023-07" db="EMBL/GenBank/DDBJ databases">
        <title>A chromosome-level genome assembly of Lolium multiflorum.</title>
        <authorList>
            <person name="Chen Y."/>
            <person name="Copetti D."/>
            <person name="Kolliker R."/>
            <person name="Studer B."/>
        </authorList>
    </citation>
    <scope>NUCLEOTIDE SEQUENCE</scope>
    <source>
        <strain evidence="4">02402/16</strain>
        <tissue evidence="4">Leaf</tissue>
    </source>
</reference>
<evidence type="ECO:0008006" key="7">
    <source>
        <dbReference type="Google" id="ProtNLM"/>
    </source>
</evidence>
<evidence type="ECO:0000313" key="5">
    <source>
        <dbReference type="EMBL" id="KAK1670937.1"/>
    </source>
</evidence>
<gene>
    <name evidence="4" type="ORF">QYE76_059001</name>
    <name evidence="5" type="ORF">QYE76_059096</name>
</gene>
<feature type="repeat" description="PPR" evidence="3">
    <location>
        <begin position="291"/>
        <end position="325"/>
    </location>
</feature>
<dbReference type="Pfam" id="PF13041">
    <property type="entry name" value="PPR_2"/>
    <property type="match status" value="1"/>
</dbReference>
<comment type="caution">
    <text evidence="4">The sequence shown here is derived from an EMBL/GenBank/DDBJ whole genome shotgun (WGS) entry which is preliminary data.</text>
</comment>
<evidence type="ECO:0000256" key="2">
    <source>
        <dbReference type="ARBA" id="ARBA00022946"/>
    </source>
</evidence>
<keyword evidence="2" id="KW-0809">Transit peptide</keyword>
<dbReference type="FunFam" id="1.25.40.10:FF:000158">
    <property type="entry name" value="pentatricopeptide repeat-containing protein At2g33680"/>
    <property type="match status" value="1"/>
</dbReference>
<keyword evidence="6" id="KW-1185">Reference proteome</keyword>